<dbReference type="Gene3D" id="3.60.40.10">
    <property type="entry name" value="PPM-type phosphatase domain"/>
    <property type="match status" value="1"/>
</dbReference>
<feature type="region of interest" description="Disordered" evidence="1">
    <location>
        <begin position="1"/>
        <end position="24"/>
    </location>
</feature>
<reference evidence="3 4" key="1">
    <citation type="submission" date="2016-10" db="EMBL/GenBank/DDBJ databases">
        <authorList>
            <person name="de Groot N.N."/>
        </authorList>
    </citation>
    <scope>NUCLEOTIDE SEQUENCE [LARGE SCALE GENOMIC DNA]</scope>
    <source>
        <strain evidence="3 4">LMG 24775</strain>
    </source>
</reference>
<dbReference type="Proteomes" id="UP000183417">
    <property type="component" value="Unassembled WGS sequence"/>
</dbReference>
<dbReference type="Pfam" id="PF13672">
    <property type="entry name" value="PP2C_2"/>
    <property type="match status" value="1"/>
</dbReference>
<protein>
    <submittedName>
        <fullName evidence="3">Protein phosphatase</fullName>
    </submittedName>
</protein>
<dbReference type="CDD" id="cd00143">
    <property type="entry name" value="PP2Cc"/>
    <property type="match status" value="1"/>
</dbReference>
<dbReference type="InterPro" id="IPR015655">
    <property type="entry name" value="PP2C"/>
</dbReference>
<dbReference type="SMART" id="SM00332">
    <property type="entry name" value="PP2Cc"/>
    <property type="match status" value="1"/>
</dbReference>
<evidence type="ECO:0000259" key="2">
    <source>
        <dbReference type="PROSITE" id="PS51746"/>
    </source>
</evidence>
<dbReference type="SUPFAM" id="SSF81606">
    <property type="entry name" value="PP2C-like"/>
    <property type="match status" value="1"/>
</dbReference>
<evidence type="ECO:0000313" key="3">
    <source>
        <dbReference type="EMBL" id="SDX87333.1"/>
    </source>
</evidence>
<dbReference type="PANTHER" id="PTHR13832">
    <property type="entry name" value="PROTEIN PHOSPHATASE 2C"/>
    <property type="match status" value="1"/>
</dbReference>
<proteinExistence type="predicted"/>
<gene>
    <name evidence="3" type="ORF">SAMN05421547_101551</name>
</gene>
<feature type="domain" description="PPM-type phosphatase" evidence="2">
    <location>
        <begin position="30"/>
        <end position="280"/>
    </location>
</feature>
<name>A0A1H3F8I7_9BURK</name>
<dbReference type="EMBL" id="FNPE01000001">
    <property type="protein sequence ID" value="SDX87333.1"/>
    <property type="molecule type" value="Genomic_DNA"/>
</dbReference>
<evidence type="ECO:0000313" key="4">
    <source>
        <dbReference type="Proteomes" id="UP000183417"/>
    </source>
</evidence>
<dbReference type="GO" id="GO:0004722">
    <property type="term" value="F:protein serine/threonine phosphatase activity"/>
    <property type="evidence" value="ECO:0007669"/>
    <property type="project" value="InterPro"/>
</dbReference>
<organism evidence="3 4">
    <name type="scientific">Delftia lacustris</name>
    <dbReference type="NCBI Taxonomy" id="558537"/>
    <lineage>
        <taxon>Bacteria</taxon>
        <taxon>Pseudomonadati</taxon>
        <taxon>Pseudomonadota</taxon>
        <taxon>Betaproteobacteria</taxon>
        <taxon>Burkholderiales</taxon>
        <taxon>Comamonadaceae</taxon>
        <taxon>Delftia</taxon>
    </lineage>
</organism>
<dbReference type="InterPro" id="IPR001932">
    <property type="entry name" value="PPM-type_phosphatase-like_dom"/>
</dbReference>
<dbReference type="PANTHER" id="PTHR13832:SF827">
    <property type="entry name" value="PROTEIN PHOSPHATASE 1L"/>
    <property type="match status" value="1"/>
</dbReference>
<sequence>MAPPPNPSFATMPSAPQIPDQPTLQQAPAQYCAMVARTDVGRRRDNNEDAVTIHPSAQPWPIAVLADGMGGYNAGEVASAMAISLVSVALQSTTTEAPVANTPQARQELQQSLANALNLANAAILTAAQETPGCRGMGTTVIAAALLPGLLMLAHLGDSRAYGWRDGQLLRLTRDHTWLQEEIDAGRIQDHEARQSGLGHLLTQALGVTQDVTPDFNEWPLQPGDRILLCSDGLTDMLDDDAIAALFKQSSPLPVLLTSLLTAANEAGGNDNISAALIELQANPPSAACAAID</sequence>
<evidence type="ECO:0000256" key="1">
    <source>
        <dbReference type="SAM" id="MobiDB-lite"/>
    </source>
</evidence>
<dbReference type="AlphaFoldDB" id="A0A1H3F8I7"/>
<dbReference type="PROSITE" id="PS51746">
    <property type="entry name" value="PPM_2"/>
    <property type="match status" value="1"/>
</dbReference>
<dbReference type="SMART" id="SM00331">
    <property type="entry name" value="PP2C_SIG"/>
    <property type="match status" value="1"/>
</dbReference>
<accession>A0A1H3F8I7</accession>
<dbReference type="InterPro" id="IPR036457">
    <property type="entry name" value="PPM-type-like_dom_sf"/>
</dbReference>